<evidence type="ECO:0000259" key="6">
    <source>
        <dbReference type="Pfam" id="PF00590"/>
    </source>
</evidence>
<dbReference type="InterPro" id="IPR014776">
    <property type="entry name" value="4pyrrole_Mease_sub2"/>
</dbReference>
<dbReference type="GO" id="GO:0032259">
    <property type="term" value="P:methylation"/>
    <property type="evidence" value="ECO:0007669"/>
    <property type="project" value="UniProtKB-KW"/>
</dbReference>
<dbReference type="SUPFAM" id="SSF53790">
    <property type="entry name" value="Tetrapyrrole methylase"/>
    <property type="match status" value="1"/>
</dbReference>
<dbReference type="Pfam" id="PF00590">
    <property type="entry name" value="TP_methylase"/>
    <property type="match status" value="1"/>
</dbReference>
<organism evidence="7 8">
    <name type="scientific">Lentisphaera profundi</name>
    <dbReference type="NCBI Taxonomy" id="1658616"/>
    <lineage>
        <taxon>Bacteria</taxon>
        <taxon>Pseudomonadati</taxon>
        <taxon>Lentisphaerota</taxon>
        <taxon>Lentisphaeria</taxon>
        <taxon>Lentisphaerales</taxon>
        <taxon>Lentisphaeraceae</taxon>
        <taxon>Lentisphaera</taxon>
    </lineage>
</organism>
<keyword evidence="8" id="KW-1185">Reference proteome</keyword>
<evidence type="ECO:0000256" key="3">
    <source>
        <dbReference type="ARBA" id="ARBA00022603"/>
    </source>
</evidence>
<evidence type="ECO:0000313" key="7">
    <source>
        <dbReference type="EMBL" id="WDE95519.1"/>
    </source>
</evidence>
<protein>
    <submittedName>
        <fullName evidence="7">SAM-dependent methyltransferase</fullName>
    </submittedName>
</protein>
<accession>A0ABY7VQC6</accession>
<dbReference type="Gene3D" id="3.40.1010.10">
    <property type="entry name" value="Cobalt-precorrin-4 Transmethylase, Domain 1"/>
    <property type="match status" value="1"/>
</dbReference>
<dbReference type="RefSeq" id="WP_274149141.1">
    <property type="nucleotide sequence ID" value="NZ_CP117811.1"/>
</dbReference>
<proteinExistence type="predicted"/>
<evidence type="ECO:0000256" key="1">
    <source>
        <dbReference type="ARBA" id="ARBA00022490"/>
    </source>
</evidence>
<dbReference type="InterPro" id="IPR014777">
    <property type="entry name" value="4pyrrole_Mease_sub1"/>
</dbReference>
<dbReference type="InterPro" id="IPR000878">
    <property type="entry name" value="4pyrrol_Mease"/>
</dbReference>
<keyword evidence="2" id="KW-0698">rRNA processing</keyword>
<sequence length="246" mass="27604">MKGKLIMASGAIGNPEDIPSRALDAVRDSDMLVFEEDRPARAVLKAAKVHREYWKYSEQDEVHTLREVEKALKRGETVCYMSDQGCPTLEDPGSPVLKAAWSVKAQIQVIPGPSSVTAAISACPFTVKGVVVAGFLSRDQEMRESELRKLSASGYPYLIMDTPYRIQHILESLKKVLELEKKFVLAIDISGKHETYFYDNATNILAEAAKLPPKLNFVIIVEGKKEKKQLKQVVRGNGYKQIRRKR</sequence>
<evidence type="ECO:0000256" key="4">
    <source>
        <dbReference type="ARBA" id="ARBA00022679"/>
    </source>
</evidence>
<reference evidence="7 8" key="1">
    <citation type="submission" date="2023-02" db="EMBL/GenBank/DDBJ databases">
        <title>Genome sequence of Lentisphaera profundi SAORIC-696.</title>
        <authorList>
            <person name="Kim e."/>
            <person name="Cho J.-C."/>
            <person name="Choi A."/>
            <person name="Kang I."/>
        </authorList>
    </citation>
    <scope>NUCLEOTIDE SEQUENCE [LARGE SCALE GENOMIC DNA]</scope>
    <source>
        <strain evidence="7 8">SAORIC-696</strain>
    </source>
</reference>
<feature type="domain" description="Tetrapyrrole methylase" evidence="6">
    <location>
        <begin position="6"/>
        <end position="196"/>
    </location>
</feature>
<dbReference type="PANTHER" id="PTHR46111">
    <property type="entry name" value="RIBOSOMAL RNA SMALL SUBUNIT METHYLTRANSFERASE I"/>
    <property type="match status" value="1"/>
</dbReference>
<dbReference type="GO" id="GO:0008168">
    <property type="term" value="F:methyltransferase activity"/>
    <property type="evidence" value="ECO:0007669"/>
    <property type="project" value="UniProtKB-KW"/>
</dbReference>
<dbReference type="Proteomes" id="UP001214250">
    <property type="component" value="Chromosome 1"/>
</dbReference>
<evidence type="ECO:0000313" key="8">
    <source>
        <dbReference type="Proteomes" id="UP001214250"/>
    </source>
</evidence>
<keyword evidence="5" id="KW-0949">S-adenosyl-L-methionine</keyword>
<dbReference type="InterPro" id="IPR035996">
    <property type="entry name" value="4pyrrol_Methylase_sf"/>
</dbReference>
<keyword evidence="1" id="KW-0963">Cytoplasm</keyword>
<keyword evidence="3 7" id="KW-0489">Methyltransferase</keyword>
<dbReference type="EMBL" id="CP117811">
    <property type="protein sequence ID" value="WDE95519.1"/>
    <property type="molecule type" value="Genomic_DNA"/>
</dbReference>
<keyword evidence="4" id="KW-0808">Transferase</keyword>
<dbReference type="PANTHER" id="PTHR46111:SF1">
    <property type="entry name" value="RIBOSOMAL RNA SMALL SUBUNIT METHYLTRANSFERASE I"/>
    <property type="match status" value="1"/>
</dbReference>
<dbReference type="InterPro" id="IPR008189">
    <property type="entry name" value="rRNA_ssu_MeTfrase_I"/>
</dbReference>
<dbReference type="PIRSF" id="PIRSF005917">
    <property type="entry name" value="MTase_YraL"/>
    <property type="match status" value="1"/>
</dbReference>
<evidence type="ECO:0000256" key="5">
    <source>
        <dbReference type="ARBA" id="ARBA00022691"/>
    </source>
</evidence>
<dbReference type="Gene3D" id="3.30.950.10">
    <property type="entry name" value="Methyltransferase, Cobalt-precorrin-4 Transmethylase, Domain 2"/>
    <property type="match status" value="1"/>
</dbReference>
<evidence type="ECO:0000256" key="2">
    <source>
        <dbReference type="ARBA" id="ARBA00022552"/>
    </source>
</evidence>
<gene>
    <name evidence="7" type="ORF">PQO03_07280</name>
</gene>
<name>A0ABY7VQC6_9BACT</name>